<evidence type="ECO:0000256" key="2">
    <source>
        <dbReference type="SAM" id="SignalP"/>
    </source>
</evidence>
<dbReference type="GO" id="GO:0008234">
    <property type="term" value="F:cysteine-type peptidase activity"/>
    <property type="evidence" value="ECO:0007669"/>
    <property type="project" value="InterPro"/>
</dbReference>
<dbReference type="PANTHER" id="PTHR12411">
    <property type="entry name" value="CYSTEINE PROTEASE FAMILY C1-RELATED"/>
    <property type="match status" value="1"/>
</dbReference>
<sequence length="387" mass="43348">MSTYMQLLRWTALFAVVLLALPASAQEEGTPKWYESRLEEAPGEIREQLQQLNEKADGYMVGYTTALDRKLEDLAGEIEPRDAERIAERQNEFVKEAIEVMRDEFPEEYEEYQRSLAEGDEVLKSAGGERLLRSPAYSVDAIAELGAFNWRSRGVMTPVVNQGSCGSCWAFSAVDAYEGAWVRRYGSSQRNVHVSEQDAMDCSVRSGRRPCDGGWKQDVYARMLTEGVTDASTAPYTARNGTCRRGLARPYDSYLWGYATSNNVSPSSPQTRAIKQAIARYGPVTASVFATPAFQAYSSGTFSEAASNYPSGRSNHAVTLVGWDDARGAWLMKNSWGTGWGEQGYMWIKYGSNNVGRYTVWVRPMRDIKGSESLARRFRSLWRSIFG</sequence>
<comment type="similarity">
    <text evidence="1">Belongs to the peptidase C1 family.</text>
</comment>
<dbReference type="InterPro" id="IPR000169">
    <property type="entry name" value="Pept_cys_AS"/>
</dbReference>
<dbReference type="InParanoid" id="A0A259TXX0"/>
<protein>
    <recommendedName>
        <fullName evidence="3">Peptidase C1A papain C-terminal domain-containing protein</fullName>
    </recommendedName>
</protein>
<gene>
    <name evidence="4" type="ORF">BSZ36_05850</name>
</gene>
<keyword evidence="2" id="KW-0732">Signal</keyword>
<dbReference type="AlphaFoldDB" id="A0A259TXX0"/>
<dbReference type="Gene3D" id="3.90.70.10">
    <property type="entry name" value="Cysteine proteinases"/>
    <property type="match status" value="1"/>
</dbReference>
<dbReference type="InterPro" id="IPR025660">
    <property type="entry name" value="Pept_his_AS"/>
</dbReference>
<dbReference type="SUPFAM" id="SSF54001">
    <property type="entry name" value="Cysteine proteinases"/>
    <property type="match status" value="1"/>
</dbReference>
<evidence type="ECO:0000313" key="4">
    <source>
        <dbReference type="EMBL" id="OZC02540.1"/>
    </source>
</evidence>
<evidence type="ECO:0000313" key="5">
    <source>
        <dbReference type="Proteomes" id="UP000216446"/>
    </source>
</evidence>
<dbReference type="SMART" id="SM00645">
    <property type="entry name" value="Pept_C1"/>
    <property type="match status" value="1"/>
</dbReference>
<evidence type="ECO:0000259" key="3">
    <source>
        <dbReference type="SMART" id="SM00645"/>
    </source>
</evidence>
<dbReference type="GO" id="GO:0006508">
    <property type="term" value="P:proteolysis"/>
    <property type="evidence" value="ECO:0007669"/>
    <property type="project" value="InterPro"/>
</dbReference>
<feature type="chain" id="PRO_5012649884" description="Peptidase C1A papain C-terminal domain-containing protein" evidence="2">
    <location>
        <begin position="26"/>
        <end position="387"/>
    </location>
</feature>
<dbReference type="InterPro" id="IPR013128">
    <property type="entry name" value="Peptidase_C1A"/>
</dbReference>
<comment type="caution">
    <text evidence="4">The sequence shown here is derived from an EMBL/GenBank/DDBJ whole genome shotgun (WGS) entry which is preliminary data.</text>
</comment>
<dbReference type="InterPro" id="IPR039417">
    <property type="entry name" value="Peptidase_C1A_papain-like"/>
</dbReference>
<proteinExistence type="inferred from homology"/>
<reference evidence="4 5" key="1">
    <citation type="submission" date="2016-11" db="EMBL/GenBank/DDBJ databases">
        <title>Study of marine rhodopsin-containing bacteria.</title>
        <authorList>
            <person name="Yoshizawa S."/>
            <person name="Kumagai Y."/>
            <person name="Kogure K."/>
        </authorList>
    </citation>
    <scope>NUCLEOTIDE SEQUENCE [LARGE SCALE GENOMIC DNA]</scope>
    <source>
        <strain evidence="4 5">SG-29</strain>
    </source>
</reference>
<dbReference type="EMBL" id="MQWB01000001">
    <property type="protein sequence ID" value="OZC02540.1"/>
    <property type="molecule type" value="Genomic_DNA"/>
</dbReference>
<feature type="signal peptide" evidence="2">
    <location>
        <begin position="1"/>
        <end position="25"/>
    </location>
</feature>
<dbReference type="Pfam" id="PF00112">
    <property type="entry name" value="Peptidase_C1"/>
    <property type="match status" value="1"/>
</dbReference>
<accession>A0A259TXX0</accession>
<dbReference type="InterPro" id="IPR000668">
    <property type="entry name" value="Peptidase_C1A_C"/>
</dbReference>
<dbReference type="SMR" id="A0A259TXX0"/>
<keyword evidence="5" id="KW-1185">Reference proteome</keyword>
<dbReference type="PROSITE" id="PS00139">
    <property type="entry name" value="THIOL_PROTEASE_CYS"/>
    <property type="match status" value="1"/>
</dbReference>
<dbReference type="PRINTS" id="PR00705">
    <property type="entry name" value="PAPAIN"/>
</dbReference>
<dbReference type="PROSITE" id="PS00639">
    <property type="entry name" value="THIOL_PROTEASE_HIS"/>
    <property type="match status" value="1"/>
</dbReference>
<dbReference type="CDD" id="cd02248">
    <property type="entry name" value="Peptidase_C1A"/>
    <property type="match status" value="1"/>
</dbReference>
<dbReference type="OrthoDB" id="3648721at2"/>
<feature type="domain" description="Peptidase C1A papain C-terminal" evidence="3">
    <location>
        <begin position="145"/>
        <end position="365"/>
    </location>
</feature>
<evidence type="ECO:0000256" key="1">
    <source>
        <dbReference type="ARBA" id="ARBA00008455"/>
    </source>
</evidence>
<dbReference type="InterPro" id="IPR038765">
    <property type="entry name" value="Papain-like_cys_pep_sf"/>
</dbReference>
<organism evidence="4 5">
    <name type="scientific">Rubricoccus marinus</name>
    <dbReference type="NCBI Taxonomy" id="716817"/>
    <lineage>
        <taxon>Bacteria</taxon>
        <taxon>Pseudomonadati</taxon>
        <taxon>Rhodothermota</taxon>
        <taxon>Rhodothermia</taxon>
        <taxon>Rhodothermales</taxon>
        <taxon>Rubricoccaceae</taxon>
        <taxon>Rubricoccus</taxon>
    </lineage>
</organism>
<dbReference type="Proteomes" id="UP000216446">
    <property type="component" value="Unassembled WGS sequence"/>
</dbReference>
<name>A0A259TXX0_9BACT</name>